<keyword evidence="2" id="KW-1185">Reference proteome</keyword>
<name>A0AAV4QK17_9ARAC</name>
<dbReference type="EMBL" id="BPLQ01004677">
    <property type="protein sequence ID" value="GIY09750.1"/>
    <property type="molecule type" value="Genomic_DNA"/>
</dbReference>
<evidence type="ECO:0000313" key="1">
    <source>
        <dbReference type="EMBL" id="GIY09750.1"/>
    </source>
</evidence>
<gene>
    <name evidence="1" type="ORF">CDAR_60251</name>
</gene>
<reference evidence="1 2" key="1">
    <citation type="submission" date="2021-06" db="EMBL/GenBank/DDBJ databases">
        <title>Caerostris darwini draft genome.</title>
        <authorList>
            <person name="Kono N."/>
            <person name="Arakawa K."/>
        </authorList>
    </citation>
    <scope>NUCLEOTIDE SEQUENCE [LARGE SCALE GENOMIC DNA]</scope>
</reference>
<dbReference type="AlphaFoldDB" id="A0AAV4QK17"/>
<sequence length="111" mass="12413">MLSIKAARPKLPKRKISYSSGTEKLLEIMKTSVDGGWKVGCKNPFLQRTSRFSDKKDLLLDGHLLLRYFFSAECGDVERVKGFFFPFEQIAMFSVEDGIDGGVLGFITVGV</sequence>
<organism evidence="1 2">
    <name type="scientific">Caerostris darwini</name>
    <dbReference type="NCBI Taxonomy" id="1538125"/>
    <lineage>
        <taxon>Eukaryota</taxon>
        <taxon>Metazoa</taxon>
        <taxon>Ecdysozoa</taxon>
        <taxon>Arthropoda</taxon>
        <taxon>Chelicerata</taxon>
        <taxon>Arachnida</taxon>
        <taxon>Araneae</taxon>
        <taxon>Araneomorphae</taxon>
        <taxon>Entelegynae</taxon>
        <taxon>Araneoidea</taxon>
        <taxon>Araneidae</taxon>
        <taxon>Caerostris</taxon>
    </lineage>
</organism>
<accession>A0AAV4QK17</accession>
<dbReference type="Proteomes" id="UP001054837">
    <property type="component" value="Unassembled WGS sequence"/>
</dbReference>
<comment type="caution">
    <text evidence="1">The sequence shown here is derived from an EMBL/GenBank/DDBJ whole genome shotgun (WGS) entry which is preliminary data.</text>
</comment>
<protein>
    <submittedName>
        <fullName evidence="1">Uncharacterized protein</fullName>
    </submittedName>
</protein>
<proteinExistence type="predicted"/>
<evidence type="ECO:0000313" key="2">
    <source>
        <dbReference type="Proteomes" id="UP001054837"/>
    </source>
</evidence>